<comment type="caution">
    <text evidence="2">The sequence shown here is derived from an EMBL/GenBank/DDBJ whole genome shotgun (WGS) entry which is preliminary data.</text>
</comment>
<dbReference type="eggNOG" id="ENOG502ZB53">
    <property type="taxonomic scope" value="Bacteria"/>
</dbReference>
<dbReference type="Pfam" id="PF20243">
    <property type="entry name" value="MbnP"/>
    <property type="match status" value="1"/>
</dbReference>
<dbReference type="OrthoDB" id="1422031at2"/>
<dbReference type="AlphaFoldDB" id="A1ZJH9"/>
<protein>
    <submittedName>
        <fullName evidence="2">Lipoprotein, putative</fullName>
    </submittedName>
</protein>
<accession>A1ZJH9</accession>
<keyword evidence="2" id="KW-0449">Lipoprotein</keyword>
<name>A1ZJH9_MICM2</name>
<evidence type="ECO:0000313" key="2">
    <source>
        <dbReference type="EMBL" id="EAY29282.1"/>
    </source>
</evidence>
<dbReference type="Proteomes" id="UP000004095">
    <property type="component" value="Unassembled WGS sequence"/>
</dbReference>
<evidence type="ECO:0000313" key="3">
    <source>
        <dbReference type="Proteomes" id="UP000004095"/>
    </source>
</evidence>
<dbReference type="EMBL" id="AAWS01000011">
    <property type="protein sequence ID" value="EAY29282.1"/>
    <property type="molecule type" value="Genomic_DNA"/>
</dbReference>
<reference evidence="2 3" key="1">
    <citation type="submission" date="2007-01" db="EMBL/GenBank/DDBJ databases">
        <authorList>
            <person name="Haygood M."/>
            <person name="Podell S."/>
            <person name="Anderson C."/>
            <person name="Hopkinson B."/>
            <person name="Roe K."/>
            <person name="Barbeau K."/>
            <person name="Gaasterland T."/>
            <person name="Ferriera S."/>
            <person name="Johnson J."/>
            <person name="Kravitz S."/>
            <person name="Beeson K."/>
            <person name="Sutton G."/>
            <person name="Rogers Y.-H."/>
            <person name="Friedman R."/>
            <person name="Frazier M."/>
            <person name="Venter J.C."/>
        </authorList>
    </citation>
    <scope>NUCLEOTIDE SEQUENCE [LARGE SCALE GENOMIC DNA]</scope>
    <source>
        <strain evidence="2 3">ATCC 23134</strain>
    </source>
</reference>
<dbReference type="PROSITE" id="PS51257">
    <property type="entry name" value="PROKAR_LIPOPROTEIN"/>
    <property type="match status" value="1"/>
</dbReference>
<gene>
    <name evidence="2" type="ORF">M23134_01336</name>
</gene>
<organism evidence="2 3">
    <name type="scientific">Microscilla marina ATCC 23134</name>
    <dbReference type="NCBI Taxonomy" id="313606"/>
    <lineage>
        <taxon>Bacteria</taxon>
        <taxon>Pseudomonadati</taxon>
        <taxon>Bacteroidota</taxon>
        <taxon>Cytophagia</taxon>
        <taxon>Cytophagales</taxon>
        <taxon>Microscillaceae</taxon>
        <taxon>Microscilla</taxon>
    </lineage>
</organism>
<feature type="domain" description="Copper-binding protein MbnP-like" evidence="1">
    <location>
        <begin position="30"/>
        <end position="213"/>
    </location>
</feature>
<evidence type="ECO:0000259" key="1">
    <source>
        <dbReference type="Pfam" id="PF20243"/>
    </source>
</evidence>
<dbReference type="InterPro" id="IPR046863">
    <property type="entry name" value="MbnP-like_dom"/>
</dbReference>
<sequence>MRHHIQLFTLICFSLITTSCIKQDTSAPKTTLNLRFTNEFAGQPLQLNKTYTTLLNDEVEFTTFNYYISNIQLKKADGSVWVQPESYHLLKVTDANAGVVPISLTDVPQGQYAELIFSVGVDAVRNSSGAQEGALDPINGMFWTWKTGYMFLRSEGFYIQNEQKQGAFVYHTGDNTAYQTVTLALNNVTLNTTNSEWKLKADAQQLFGGFTGAAIDLAMPAGGNSVTIKGGAKGALIANNYKQMFSLGDFQK</sequence>
<proteinExistence type="predicted"/>
<keyword evidence="3" id="KW-1185">Reference proteome</keyword>
<dbReference type="RefSeq" id="WP_002696238.1">
    <property type="nucleotide sequence ID" value="NZ_AAWS01000011.1"/>
</dbReference>